<dbReference type="Gene3D" id="2.60.40.1180">
    <property type="entry name" value="Golgi alpha-mannosidase II"/>
    <property type="match status" value="1"/>
</dbReference>
<dbReference type="InterPro" id="IPR050985">
    <property type="entry name" value="Alpha-glycosidase_related"/>
</dbReference>
<feature type="binding site" evidence="7">
    <location>
        <begin position="346"/>
        <end position="347"/>
    </location>
    <ligand>
        <name>substrate</name>
    </ligand>
</feature>
<dbReference type="CDD" id="cd14791">
    <property type="entry name" value="GH36"/>
    <property type="match status" value="1"/>
</dbReference>
<dbReference type="AlphaFoldDB" id="A0A918CQC1"/>
<feature type="domain" description="Glycosyl hydrolase family 36 N-terminal" evidence="10">
    <location>
        <begin position="31"/>
        <end position="259"/>
    </location>
</feature>
<feature type="active site" description="Nucleophile" evidence="6">
    <location>
        <position position="458"/>
    </location>
</feature>
<dbReference type="Pfam" id="PF16875">
    <property type="entry name" value="Glyco_hydro_36N"/>
    <property type="match status" value="1"/>
</dbReference>
<dbReference type="Gene3D" id="2.70.98.60">
    <property type="entry name" value="alpha-galactosidase from lactobacil brevis"/>
    <property type="match status" value="1"/>
</dbReference>
<dbReference type="PANTHER" id="PTHR43053">
    <property type="entry name" value="GLYCOSIDASE FAMILY 31"/>
    <property type="match status" value="1"/>
</dbReference>
<evidence type="ECO:0000256" key="6">
    <source>
        <dbReference type="PIRSR" id="PIRSR005536-1"/>
    </source>
</evidence>
<evidence type="ECO:0000259" key="10">
    <source>
        <dbReference type="Pfam" id="PF16875"/>
    </source>
</evidence>
<comment type="similarity">
    <text evidence="5">Belongs to the glycosyl hydrolase.</text>
</comment>
<dbReference type="Gene3D" id="3.20.20.70">
    <property type="entry name" value="Aldolase class I"/>
    <property type="match status" value="1"/>
</dbReference>
<comment type="catalytic activity">
    <reaction evidence="1 5">
        <text>Hydrolysis of terminal, non-reducing alpha-D-galactose residues in alpha-D-galactosides, including galactose oligosaccharides, galactomannans and galactolipids.</text>
        <dbReference type="EC" id="3.2.1.22"/>
    </reaction>
</comment>
<evidence type="ECO:0000313" key="11">
    <source>
        <dbReference type="EMBL" id="GGN00637.1"/>
    </source>
</evidence>
<evidence type="ECO:0000313" key="12">
    <source>
        <dbReference type="Proteomes" id="UP000653411"/>
    </source>
</evidence>
<dbReference type="Pfam" id="PF16874">
    <property type="entry name" value="Glyco_hydro_36C"/>
    <property type="match status" value="1"/>
</dbReference>
<evidence type="ECO:0000256" key="4">
    <source>
        <dbReference type="ARBA" id="ARBA00023295"/>
    </source>
</evidence>
<accession>A0A918CQC1</accession>
<comment type="caution">
    <text evidence="11">The sequence shown here is derived from an EMBL/GenBank/DDBJ whole genome shotgun (WGS) entry which is preliminary data.</text>
</comment>
<evidence type="ECO:0000259" key="9">
    <source>
        <dbReference type="Pfam" id="PF16874"/>
    </source>
</evidence>
<dbReference type="InterPro" id="IPR002252">
    <property type="entry name" value="Glyco_hydro_36"/>
</dbReference>
<keyword evidence="3 5" id="KW-0378">Hydrolase</keyword>
<dbReference type="InterPro" id="IPR038417">
    <property type="entry name" value="Alpga-gal_N_sf"/>
</dbReference>
<keyword evidence="4 5" id="KW-0326">Glycosidase</keyword>
<evidence type="ECO:0000256" key="1">
    <source>
        <dbReference type="ARBA" id="ARBA00001255"/>
    </source>
</evidence>
<feature type="binding site" evidence="7">
    <location>
        <position position="423"/>
    </location>
    <ligand>
        <name>substrate</name>
    </ligand>
</feature>
<dbReference type="SUPFAM" id="SSF51445">
    <property type="entry name" value="(Trans)glycosidases"/>
    <property type="match status" value="1"/>
</dbReference>
<dbReference type="Pfam" id="PF02065">
    <property type="entry name" value="Melibiase"/>
    <property type="match status" value="1"/>
</dbReference>
<dbReference type="InterPro" id="IPR013780">
    <property type="entry name" value="Glyco_hydro_b"/>
</dbReference>
<feature type="binding site" evidence="7">
    <location>
        <begin position="456"/>
        <end position="460"/>
    </location>
    <ligand>
        <name>substrate</name>
    </ligand>
</feature>
<dbReference type="InterPro" id="IPR017853">
    <property type="entry name" value="GH"/>
</dbReference>
<evidence type="ECO:0000256" key="5">
    <source>
        <dbReference type="PIRNR" id="PIRNR005536"/>
    </source>
</evidence>
<evidence type="ECO:0000256" key="7">
    <source>
        <dbReference type="PIRSR" id="PIRSR005536-2"/>
    </source>
</evidence>
<proteinExistence type="inferred from homology"/>
<feature type="domain" description="Glycosyl hydrolase family 36 C-terminal" evidence="9">
    <location>
        <begin position="628"/>
        <end position="704"/>
    </location>
</feature>
<feature type="active site" description="Proton donor" evidence="6">
    <location>
        <position position="527"/>
    </location>
</feature>
<evidence type="ECO:0000256" key="8">
    <source>
        <dbReference type="SAM" id="MobiDB-lite"/>
    </source>
</evidence>
<feature type="binding site" evidence="7">
    <location>
        <position position="505"/>
    </location>
    <ligand>
        <name>substrate</name>
    </ligand>
</feature>
<feature type="binding site" evidence="7">
    <location>
        <position position="181"/>
    </location>
    <ligand>
        <name>substrate</name>
    </ligand>
</feature>
<dbReference type="InterPro" id="IPR013785">
    <property type="entry name" value="Aldolase_TIM"/>
</dbReference>
<gene>
    <name evidence="11" type="primary">galA</name>
    <name evidence="11" type="ORF">GCM10011578_022340</name>
</gene>
<reference evidence="11" key="2">
    <citation type="submission" date="2020-09" db="EMBL/GenBank/DDBJ databases">
        <authorList>
            <person name="Sun Q."/>
            <person name="Zhou Y."/>
        </authorList>
    </citation>
    <scope>NUCLEOTIDE SEQUENCE</scope>
    <source>
        <strain evidence="11">CGMCC 4.7110</strain>
    </source>
</reference>
<dbReference type="FunFam" id="3.20.20.70:FF:000118">
    <property type="entry name" value="Alpha-galactosidase"/>
    <property type="match status" value="1"/>
</dbReference>
<dbReference type="RefSeq" id="WP_189262471.1">
    <property type="nucleotide sequence ID" value="NZ_BMML01000004.1"/>
</dbReference>
<dbReference type="GO" id="GO:0016052">
    <property type="term" value="P:carbohydrate catabolic process"/>
    <property type="evidence" value="ECO:0007669"/>
    <property type="project" value="InterPro"/>
</dbReference>
<dbReference type="Proteomes" id="UP000653411">
    <property type="component" value="Unassembled WGS sequence"/>
</dbReference>
<dbReference type="EC" id="3.2.1.22" evidence="2 5"/>
<evidence type="ECO:0000256" key="2">
    <source>
        <dbReference type="ARBA" id="ARBA00012755"/>
    </source>
</evidence>
<protein>
    <recommendedName>
        <fullName evidence="2 5">Alpha-galactosidase</fullName>
        <ecNumber evidence="2 5">3.2.1.22</ecNumber>
    </recommendedName>
</protein>
<feature type="region of interest" description="Disordered" evidence="8">
    <location>
        <begin position="709"/>
        <end position="738"/>
    </location>
</feature>
<reference evidence="11" key="1">
    <citation type="journal article" date="2014" name="Int. J. Syst. Evol. Microbiol.">
        <title>Complete genome sequence of Corynebacterium casei LMG S-19264T (=DSM 44701T), isolated from a smear-ripened cheese.</title>
        <authorList>
            <consortium name="US DOE Joint Genome Institute (JGI-PGF)"/>
            <person name="Walter F."/>
            <person name="Albersmeier A."/>
            <person name="Kalinowski J."/>
            <person name="Ruckert C."/>
        </authorList>
    </citation>
    <scope>NUCLEOTIDE SEQUENCE</scope>
    <source>
        <strain evidence="11">CGMCC 4.7110</strain>
    </source>
</reference>
<dbReference type="PANTHER" id="PTHR43053:SF3">
    <property type="entry name" value="ALPHA-GALACTOSIDASE C-RELATED"/>
    <property type="match status" value="1"/>
</dbReference>
<dbReference type="PRINTS" id="PR00743">
    <property type="entry name" value="GLHYDRLASE36"/>
</dbReference>
<evidence type="ECO:0000256" key="3">
    <source>
        <dbReference type="ARBA" id="ARBA00022801"/>
    </source>
</evidence>
<sequence length="738" mass="81573">MPSIAHDPEHRLWVLSGPGSSYVLHLDDDHRLRGLHWGPRLTLDQAVSLLRYPAPGRRSCEDPADGTLDLDPAGAMRYAHAGLQVRFPDGVRDLELRLAESAESADQGGELVLRFADRHYPLTVETHYRLRAGTDVLERHLVLRHTGSAADGPVTVARADSATWVLPRLRDYRLSQVRGQWSAETQLARTTLPYGETVTTSRRGTTSHQANPWAMIDDGGASEEHGRVWSCALAWSGSWRLTAQRLPTERVTVSAGFGHDPVTQELAPGAELVTPVCAGAYTEGGFGAASRLWHRYVRDHVLPHPDEVRPVLYNSWEATEFDIEVTAQIELAEKAAALGAELFVMDDGWFGARTHDAAGLGDWTPNPGRFPDGLTPLIDRVHDLGMQFGLWVEPEMVNPDSDLYRAHPDWVLHHPHRRRTEHRNQLVLNLARPDVAAWLHGTLDDLLSKNAVDFLKWDMNRPFTEAGWPDAEGDPDRLWTDHVHALYALLDRLRADHPNLRIESCSSGGGRLDLGILARTDQVWASDNTDAVDRIDIQHGFSQLYPARIMGAWATDSPNPYTGRRVPLDFRFHVAMTGVLGIGGDLNRWGSDELARAAELVGAYKGVRHLVQLGEQYRLRPLGDGELTAVQYLAPDGAETAVVALRRARRFGHEDPALPLRALDPSARYRDTATGAVHHGAVLHTHGLPLDLAADDHASLLVHLVREPAVATRSSGEQVPLRPRGTGAARRPRRPPAG</sequence>
<name>A0A918CQC1_9ACTN</name>
<dbReference type="GO" id="GO:0004557">
    <property type="term" value="F:alpha-galactosidase activity"/>
    <property type="evidence" value="ECO:0007669"/>
    <property type="project" value="UniProtKB-UniRule"/>
</dbReference>
<dbReference type="EMBL" id="BMML01000004">
    <property type="protein sequence ID" value="GGN00637.1"/>
    <property type="molecule type" value="Genomic_DNA"/>
</dbReference>
<dbReference type="InterPro" id="IPR031704">
    <property type="entry name" value="Glyco_hydro_36_N"/>
</dbReference>
<dbReference type="InterPro" id="IPR031705">
    <property type="entry name" value="Glyco_hydro_36_C"/>
</dbReference>
<dbReference type="PIRSF" id="PIRSF005536">
    <property type="entry name" value="Agal"/>
    <property type="match status" value="1"/>
</dbReference>
<feature type="binding site" evidence="7">
    <location>
        <position position="527"/>
    </location>
    <ligand>
        <name>substrate</name>
    </ligand>
</feature>
<keyword evidence="12" id="KW-1185">Reference proteome</keyword>
<organism evidence="11 12">
    <name type="scientific">Streptomyces fuscichromogenes</name>
    <dbReference type="NCBI Taxonomy" id="1324013"/>
    <lineage>
        <taxon>Bacteria</taxon>
        <taxon>Bacillati</taxon>
        <taxon>Actinomycetota</taxon>
        <taxon>Actinomycetes</taxon>
        <taxon>Kitasatosporales</taxon>
        <taxon>Streptomycetaceae</taxon>
        <taxon>Streptomyces</taxon>
    </lineage>
</organism>